<dbReference type="GO" id="GO:0016460">
    <property type="term" value="C:myosin II complex"/>
    <property type="evidence" value="ECO:0007669"/>
    <property type="project" value="TreeGrafter"/>
</dbReference>
<dbReference type="InterPro" id="IPR011992">
    <property type="entry name" value="EF-hand-dom_pair"/>
</dbReference>
<dbReference type="PROSITE" id="PS50222">
    <property type="entry name" value="EF_HAND_2"/>
    <property type="match status" value="3"/>
</dbReference>
<feature type="non-terminal residue" evidence="6">
    <location>
        <position position="1"/>
    </location>
</feature>
<comment type="caution">
    <text evidence="6">The sequence shown here is derived from an EMBL/GenBank/DDBJ whole genome shotgun (WGS) entry which is preliminary data.</text>
</comment>
<feature type="domain" description="EF-hand" evidence="5">
    <location>
        <begin position="241"/>
        <end position="276"/>
    </location>
</feature>
<dbReference type="Gene3D" id="1.10.238.10">
    <property type="entry name" value="EF-hand"/>
    <property type="match status" value="3"/>
</dbReference>
<dbReference type="EMBL" id="AGNL01026027">
    <property type="protein sequence ID" value="EJK58167.1"/>
    <property type="molecule type" value="Genomic_DNA"/>
</dbReference>
<evidence type="ECO:0000313" key="6">
    <source>
        <dbReference type="EMBL" id="EJK58167.1"/>
    </source>
</evidence>
<evidence type="ECO:0000256" key="4">
    <source>
        <dbReference type="SAM" id="Phobius"/>
    </source>
</evidence>
<dbReference type="GO" id="GO:0005509">
    <property type="term" value="F:calcium ion binding"/>
    <property type="evidence" value="ECO:0007669"/>
    <property type="project" value="InterPro"/>
</dbReference>
<dbReference type="InterPro" id="IPR002048">
    <property type="entry name" value="EF_hand_dom"/>
</dbReference>
<keyword evidence="4" id="KW-0472">Membrane</keyword>
<dbReference type="PANTHER" id="PTHR23048">
    <property type="entry name" value="MYOSIN LIGHT CHAIN 1, 3"/>
    <property type="match status" value="1"/>
</dbReference>
<feature type="domain" description="EF-hand" evidence="5">
    <location>
        <begin position="277"/>
        <end position="312"/>
    </location>
</feature>
<sequence length="440" mass="48856">PPCACLRPASNDSPAAAPAGAEADDCAIATGLWTGTGEVEKSLPLASEDLTVDFAETFFIKRTISCPSTDSVRMRSPISRRPLACLTLTAMVRFLKKTSESLTAEGNGMRQFNHRARRAHTFAEAWYALWVHILRFTATNAKHRINVCKIQPIQRPAVLENPYRGDLGGIKKPRKKLLTHFPNLGTITLVELKEVMKSLGQNPTEKELVQMISSVDDNGDNEIDFEEFLILMSSKKPNKNDPDKELKDAFAVFDADGSGTISKSELKKLMKNLGQTLSDPELDAMMEEVDTDGNGEIDFAEFKSMMVSFILQLVFSNWCLMIWGPSISAIVKLFYGRGAWACNPRRGRYFYDVREKVERFRSGYMAIFSTASWTKNSHGTCAVLAVLVSPVEQSNALEDYQNSSLFSTAMVAQTHCLCTMYGAARGTVGGLYYSRPPQSY</sequence>
<gene>
    <name evidence="6" type="ORF">THAOC_21729</name>
</gene>
<keyword evidence="4" id="KW-1133">Transmembrane helix</keyword>
<protein>
    <recommendedName>
        <fullName evidence="1">Calmodulin</fullName>
    </recommendedName>
</protein>
<dbReference type="SUPFAM" id="SSF47473">
    <property type="entry name" value="EF-hand"/>
    <property type="match status" value="1"/>
</dbReference>
<organism evidence="6 7">
    <name type="scientific">Thalassiosira oceanica</name>
    <name type="common">Marine diatom</name>
    <dbReference type="NCBI Taxonomy" id="159749"/>
    <lineage>
        <taxon>Eukaryota</taxon>
        <taxon>Sar</taxon>
        <taxon>Stramenopiles</taxon>
        <taxon>Ochrophyta</taxon>
        <taxon>Bacillariophyta</taxon>
        <taxon>Coscinodiscophyceae</taxon>
        <taxon>Thalassiosirophycidae</taxon>
        <taxon>Thalassiosirales</taxon>
        <taxon>Thalassiosiraceae</taxon>
        <taxon>Thalassiosira</taxon>
    </lineage>
</organism>
<dbReference type="InterPro" id="IPR050230">
    <property type="entry name" value="CALM/Myosin/TropC-like"/>
</dbReference>
<name>K0SI49_THAOC</name>
<keyword evidence="7" id="KW-1185">Reference proteome</keyword>
<evidence type="ECO:0000313" key="7">
    <source>
        <dbReference type="Proteomes" id="UP000266841"/>
    </source>
</evidence>
<dbReference type="PROSITE" id="PS00018">
    <property type="entry name" value="EF_HAND_1"/>
    <property type="match status" value="3"/>
</dbReference>
<dbReference type="Pfam" id="PF13499">
    <property type="entry name" value="EF-hand_7"/>
    <property type="match status" value="2"/>
</dbReference>
<dbReference type="InterPro" id="IPR018247">
    <property type="entry name" value="EF_Hand_1_Ca_BS"/>
</dbReference>
<evidence type="ECO:0000256" key="2">
    <source>
        <dbReference type="ARBA" id="ARBA00022737"/>
    </source>
</evidence>
<dbReference type="Proteomes" id="UP000266841">
    <property type="component" value="Unassembled WGS sequence"/>
</dbReference>
<dbReference type="AlphaFoldDB" id="K0SI49"/>
<accession>K0SI49</accession>
<dbReference type="FunFam" id="1.10.238.10:FF:000001">
    <property type="entry name" value="Calmodulin 1"/>
    <property type="match status" value="1"/>
</dbReference>
<dbReference type="SMART" id="SM00054">
    <property type="entry name" value="EFh"/>
    <property type="match status" value="3"/>
</dbReference>
<dbReference type="eggNOG" id="KOG0027">
    <property type="taxonomic scope" value="Eukaryota"/>
</dbReference>
<evidence type="ECO:0000256" key="3">
    <source>
        <dbReference type="ARBA" id="ARBA00022837"/>
    </source>
</evidence>
<dbReference type="PANTHER" id="PTHR23048:SF0">
    <property type="entry name" value="CALMODULIN LIKE 3"/>
    <property type="match status" value="1"/>
</dbReference>
<feature type="transmembrane region" description="Helical" evidence="4">
    <location>
        <begin position="309"/>
        <end position="335"/>
    </location>
</feature>
<evidence type="ECO:0000256" key="1">
    <source>
        <dbReference type="ARBA" id="ARBA00020786"/>
    </source>
</evidence>
<dbReference type="OrthoDB" id="26525at2759"/>
<proteinExistence type="predicted"/>
<keyword evidence="3" id="KW-0106">Calcium</keyword>
<keyword evidence="2" id="KW-0677">Repeat</keyword>
<feature type="domain" description="EF-hand" evidence="5">
    <location>
        <begin position="203"/>
        <end position="238"/>
    </location>
</feature>
<keyword evidence="4" id="KW-0812">Transmembrane</keyword>
<reference evidence="6 7" key="1">
    <citation type="journal article" date="2012" name="Genome Biol.">
        <title>Genome and low-iron response of an oceanic diatom adapted to chronic iron limitation.</title>
        <authorList>
            <person name="Lommer M."/>
            <person name="Specht M."/>
            <person name="Roy A.S."/>
            <person name="Kraemer L."/>
            <person name="Andreson R."/>
            <person name="Gutowska M.A."/>
            <person name="Wolf J."/>
            <person name="Bergner S.V."/>
            <person name="Schilhabel M.B."/>
            <person name="Klostermeier U.C."/>
            <person name="Beiko R.G."/>
            <person name="Rosenstiel P."/>
            <person name="Hippler M."/>
            <person name="Laroche J."/>
        </authorList>
    </citation>
    <scope>NUCLEOTIDE SEQUENCE [LARGE SCALE GENOMIC DNA]</scope>
    <source>
        <strain evidence="6 7">CCMP1005</strain>
    </source>
</reference>
<dbReference type="CDD" id="cd00051">
    <property type="entry name" value="EFh"/>
    <property type="match status" value="2"/>
</dbReference>
<evidence type="ECO:0000259" key="5">
    <source>
        <dbReference type="PROSITE" id="PS50222"/>
    </source>
</evidence>